<accession>A0ABS6S301</accession>
<reference evidence="2 3" key="1">
    <citation type="journal article" date="2020" name="J Geophys Res Biogeosci">
        <title>Magnetotaxis as an Adaptation to Enable Bacterial Shuttling of Microbial Sulfur and Sulfur Cycling Across Aquatic Oxic#Anoxic Interfaces.</title>
        <authorList>
            <person name="Li J."/>
            <person name="Liu P."/>
            <person name="Wang J."/>
            <person name="Roberts A.P."/>
            <person name="Pan Y."/>
        </authorList>
    </citation>
    <scope>NUCLEOTIDE SEQUENCE [LARGE SCALE GENOMIC DNA]</scope>
    <source>
        <strain evidence="2 3">MYR-1_YQ</strain>
    </source>
</reference>
<comment type="caution">
    <text evidence="2">The sequence shown here is derived from an EMBL/GenBank/DDBJ whole genome shotgun (WGS) entry which is preliminary data.</text>
</comment>
<name>A0ABS6S301_9BACT</name>
<organism evidence="2 3">
    <name type="scientific">Candidatus Magnetobacterium casense</name>
    <dbReference type="NCBI Taxonomy" id="1455061"/>
    <lineage>
        <taxon>Bacteria</taxon>
        <taxon>Pseudomonadati</taxon>
        <taxon>Nitrospirota</taxon>
        <taxon>Thermodesulfovibrionia</taxon>
        <taxon>Thermodesulfovibrionales</taxon>
        <taxon>Candidatus Magnetobacteriaceae</taxon>
        <taxon>Candidatus Magnetobacterium</taxon>
    </lineage>
</organism>
<evidence type="ECO:0000313" key="2">
    <source>
        <dbReference type="EMBL" id="MBV6343230.1"/>
    </source>
</evidence>
<keyword evidence="1" id="KW-1133">Transmembrane helix</keyword>
<keyword evidence="1" id="KW-0812">Transmembrane</keyword>
<evidence type="ECO:0000256" key="1">
    <source>
        <dbReference type="SAM" id="Phobius"/>
    </source>
</evidence>
<feature type="transmembrane region" description="Helical" evidence="1">
    <location>
        <begin position="6"/>
        <end position="27"/>
    </location>
</feature>
<keyword evidence="1" id="KW-0472">Membrane</keyword>
<gene>
    <name evidence="2" type="ORF">HWQ67_16750</name>
</gene>
<sequence length="55" mass="6229">MIRQLIGAGIIGVAIGIGLTWFVLWLWGIIKERDTLKNAIEHYYKPKDGTETNKS</sequence>
<keyword evidence="3" id="KW-1185">Reference proteome</keyword>
<dbReference type="RefSeq" id="WP_218253833.1">
    <property type="nucleotide sequence ID" value="NZ_JABXWD010000493.1"/>
</dbReference>
<dbReference type="Proteomes" id="UP001196980">
    <property type="component" value="Unassembled WGS sequence"/>
</dbReference>
<evidence type="ECO:0000313" key="3">
    <source>
        <dbReference type="Proteomes" id="UP001196980"/>
    </source>
</evidence>
<protein>
    <submittedName>
        <fullName evidence="2">Uncharacterized protein</fullName>
    </submittedName>
</protein>
<dbReference type="EMBL" id="JABXWD010000493">
    <property type="protein sequence ID" value="MBV6343230.1"/>
    <property type="molecule type" value="Genomic_DNA"/>
</dbReference>
<proteinExistence type="predicted"/>